<keyword evidence="3" id="KW-0677">Repeat</keyword>
<feature type="transmembrane region" description="Helical" evidence="8">
    <location>
        <begin position="377"/>
        <end position="395"/>
    </location>
</feature>
<organism evidence="10">
    <name type="scientific">Oryza meridionalis</name>
    <dbReference type="NCBI Taxonomy" id="40149"/>
    <lineage>
        <taxon>Eukaryota</taxon>
        <taxon>Viridiplantae</taxon>
        <taxon>Streptophyta</taxon>
        <taxon>Embryophyta</taxon>
        <taxon>Tracheophyta</taxon>
        <taxon>Spermatophyta</taxon>
        <taxon>Magnoliopsida</taxon>
        <taxon>Liliopsida</taxon>
        <taxon>Poales</taxon>
        <taxon>Poaceae</taxon>
        <taxon>BOP clade</taxon>
        <taxon>Oryzoideae</taxon>
        <taxon>Oryzeae</taxon>
        <taxon>Oryzinae</taxon>
        <taxon>Oryza</taxon>
    </lineage>
</organism>
<reference evidence="10" key="1">
    <citation type="submission" date="2015-04" db="UniProtKB">
        <authorList>
            <consortium name="EnsemblPlants"/>
        </authorList>
    </citation>
    <scope>IDENTIFICATION</scope>
</reference>
<evidence type="ECO:0000256" key="6">
    <source>
        <dbReference type="ARBA" id="ARBA00023136"/>
    </source>
</evidence>
<dbReference type="PANTHER" id="PTHR24186:SF54">
    <property type="entry name" value="PGG DOMAIN-CONTAINING PROTEIN"/>
    <property type="match status" value="1"/>
</dbReference>
<dbReference type="InterPro" id="IPR026961">
    <property type="entry name" value="PGG_dom"/>
</dbReference>
<evidence type="ECO:0000313" key="11">
    <source>
        <dbReference type="Proteomes" id="UP000008021"/>
    </source>
</evidence>
<dbReference type="GO" id="GO:0005886">
    <property type="term" value="C:plasma membrane"/>
    <property type="evidence" value="ECO:0007669"/>
    <property type="project" value="TreeGrafter"/>
</dbReference>
<dbReference type="Gramene" id="OMERI11G07340.1">
    <property type="protein sequence ID" value="OMERI11G07340.1"/>
    <property type="gene ID" value="OMERI11G07340"/>
</dbReference>
<feature type="transmembrane region" description="Helical" evidence="8">
    <location>
        <begin position="295"/>
        <end position="315"/>
    </location>
</feature>
<protein>
    <recommendedName>
        <fullName evidence="9">PGG domain-containing protein</fullName>
    </recommendedName>
</protein>
<evidence type="ECO:0000256" key="2">
    <source>
        <dbReference type="ARBA" id="ARBA00022692"/>
    </source>
</evidence>
<evidence type="ECO:0000259" key="9">
    <source>
        <dbReference type="Pfam" id="PF13962"/>
    </source>
</evidence>
<sequence>MDVMHCTMPFALELIAAEADLSQGVNKYGESPMYIAVMRDFTDIFQKLLGIPGSAHVGCNGRHALHAAVRNGNPVIAKELVEKRPELAREFDNQANTPMHLTAIWGKTEVLGALLQNDWSLGYAFGNNCAAYRGYVSVARELLHHCPDAPYCYATGWTCLHQATSAGHLEFVEFILESPYLRKLVNMRDGIGNTALHYAVQRCNPRVVAALLSHGDTDITVLNNTGDDAVWELYRATNYAKTLNWNEVSMRLLKADPQNATSIYNLHKVAKDKLNKSSMEDAKSLTRTYTSNTSLVAILIATITFAAAFTLPGGYSNDASNEGYPVMARKFSFQAFLIADTLAMCSSLAVAFICIVARWEDLQFLLHYRSFTKKLMWFAYMATTVAFATGLYTVLAPQLQWLAVGICLVPALLPAITKLLGEWPVLKLRFRLGKTFNSDLLNMV</sequence>
<dbReference type="PROSITE" id="PS50297">
    <property type="entry name" value="ANK_REP_REGION"/>
    <property type="match status" value="1"/>
</dbReference>
<dbReference type="PANTHER" id="PTHR24186">
    <property type="entry name" value="PROTEIN PHOSPHATASE 1 REGULATORY SUBUNIT"/>
    <property type="match status" value="1"/>
</dbReference>
<evidence type="ECO:0000313" key="10">
    <source>
        <dbReference type="EnsemblPlants" id="OMERI11G07340.1"/>
    </source>
</evidence>
<feature type="repeat" description="ANK" evidence="7">
    <location>
        <begin position="191"/>
        <end position="215"/>
    </location>
</feature>
<comment type="subcellular location">
    <subcellularLocation>
        <location evidence="1">Membrane</location>
        <topology evidence="1">Multi-pass membrane protein</topology>
    </subcellularLocation>
</comment>
<keyword evidence="6 8" id="KW-0472">Membrane</keyword>
<evidence type="ECO:0000256" key="8">
    <source>
        <dbReference type="SAM" id="Phobius"/>
    </source>
</evidence>
<reference evidence="10" key="2">
    <citation type="submission" date="2018-05" db="EMBL/GenBank/DDBJ databases">
        <title>OmerRS3 (Oryza meridionalis Reference Sequence Version 3).</title>
        <authorList>
            <person name="Zhang J."/>
            <person name="Kudrna D."/>
            <person name="Lee S."/>
            <person name="Talag J."/>
            <person name="Welchert J."/>
            <person name="Wing R.A."/>
        </authorList>
    </citation>
    <scope>NUCLEOTIDE SEQUENCE [LARGE SCALE GENOMIC DNA]</scope>
    <source>
        <strain evidence="10">cv. OR44</strain>
    </source>
</reference>
<dbReference type="HOGENOM" id="CLU_000134_36_4_1"/>
<dbReference type="InterPro" id="IPR036770">
    <property type="entry name" value="Ankyrin_rpt-contain_sf"/>
</dbReference>
<evidence type="ECO:0000256" key="4">
    <source>
        <dbReference type="ARBA" id="ARBA00022989"/>
    </source>
</evidence>
<keyword evidence="4 8" id="KW-1133">Transmembrane helix</keyword>
<dbReference type="Pfam" id="PF13962">
    <property type="entry name" value="PGG"/>
    <property type="match status" value="1"/>
</dbReference>
<dbReference type="STRING" id="40149.A0A0E0F4A7"/>
<dbReference type="InterPro" id="IPR002110">
    <property type="entry name" value="Ankyrin_rpt"/>
</dbReference>
<keyword evidence="2 8" id="KW-0812">Transmembrane</keyword>
<dbReference type="EnsemblPlants" id="OMERI11G07340.1">
    <property type="protein sequence ID" value="OMERI11G07340.1"/>
    <property type="gene ID" value="OMERI11G07340"/>
</dbReference>
<dbReference type="PROSITE" id="PS50088">
    <property type="entry name" value="ANK_REPEAT"/>
    <property type="match status" value="1"/>
</dbReference>
<dbReference type="eggNOG" id="KOG0504">
    <property type="taxonomic scope" value="Eukaryota"/>
</dbReference>
<feature type="transmembrane region" description="Helical" evidence="8">
    <location>
        <begin position="401"/>
        <end position="421"/>
    </location>
</feature>
<proteinExistence type="predicted"/>
<dbReference type="Pfam" id="PF12796">
    <property type="entry name" value="Ank_2"/>
    <property type="match status" value="2"/>
</dbReference>
<dbReference type="SUPFAM" id="SSF48403">
    <property type="entry name" value="Ankyrin repeat"/>
    <property type="match status" value="1"/>
</dbReference>
<evidence type="ECO:0000256" key="5">
    <source>
        <dbReference type="ARBA" id="ARBA00023043"/>
    </source>
</evidence>
<evidence type="ECO:0000256" key="7">
    <source>
        <dbReference type="PROSITE-ProRule" id="PRU00023"/>
    </source>
</evidence>
<name>A0A0E0F4A7_9ORYZ</name>
<accession>A0A0E0F4A7</accession>
<keyword evidence="5 7" id="KW-0040">ANK repeat</keyword>
<dbReference type="AlphaFoldDB" id="A0A0E0F4A7"/>
<feature type="domain" description="PGG" evidence="9">
    <location>
        <begin position="289"/>
        <end position="394"/>
    </location>
</feature>
<evidence type="ECO:0000256" key="1">
    <source>
        <dbReference type="ARBA" id="ARBA00004141"/>
    </source>
</evidence>
<evidence type="ECO:0000256" key="3">
    <source>
        <dbReference type="ARBA" id="ARBA00022737"/>
    </source>
</evidence>
<dbReference type="Gene3D" id="1.25.40.20">
    <property type="entry name" value="Ankyrin repeat-containing domain"/>
    <property type="match status" value="1"/>
</dbReference>
<keyword evidence="11" id="KW-1185">Reference proteome</keyword>
<feature type="transmembrane region" description="Helical" evidence="8">
    <location>
        <begin position="335"/>
        <end position="357"/>
    </location>
</feature>
<dbReference type="SMART" id="SM00248">
    <property type="entry name" value="ANK"/>
    <property type="match status" value="5"/>
</dbReference>
<dbReference type="Proteomes" id="UP000008021">
    <property type="component" value="Chromosome 11"/>
</dbReference>